<dbReference type="InterPro" id="IPR052751">
    <property type="entry name" value="Plant_MAPKKK"/>
</dbReference>
<evidence type="ECO:0000256" key="3">
    <source>
        <dbReference type="ARBA" id="ARBA00022777"/>
    </source>
</evidence>
<dbReference type="GO" id="GO:0005524">
    <property type="term" value="F:ATP binding"/>
    <property type="evidence" value="ECO:0007669"/>
    <property type="project" value="UniProtKB-UniRule"/>
</dbReference>
<keyword evidence="3 8" id="KW-0418">Kinase</keyword>
<protein>
    <submittedName>
        <fullName evidence="8">Protein kinase</fullName>
    </submittedName>
</protein>
<feature type="binding site" evidence="5">
    <location>
        <position position="38"/>
    </location>
    <ligand>
        <name>ATP</name>
        <dbReference type="ChEBI" id="CHEBI:30616"/>
    </ligand>
</feature>
<dbReference type="CDD" id="cd06606">
    <property type="entry name" value="STKc_MAPKKK"/>
    <property type="match status" value="1"/>
</dbReference>
<keyword evidence="9" id="KW-1185">Reference proteome</keyword>
<feature type="domain" description="Protein kinase" evidence="7">
    <location>
        <begin position="9"/>
        <end position="261"/>
    </location>
</feature>
<evidence type="ECO:0000256" key="5">
    <source>
        <dbReference type="PROSITE-ProRule" id="PRU10141"/>
    </source>
</evidence>
<gene>
    <name evidence="8" type="ORF">STAS_05079</name>
</gene>
<evidence type="ECO:0000256" key="1">
    <source>
        <dbReference type="ARBA" id="ARBA00022679"/>
    </source>
</evidence>
<organism evidence="8 9">
    <name type="scientific">Striga asiatica</name>
    <name type="common">Asiatic witchweed</name>
    <name type="synonym">Buchnera asiatica</name>
    <dbReference type="NCBI Taxonomy" id="4170"/>
    <lineage>
        <taxon>Eukaryota</taxon>
        <taxon>Viridiplantae</taxon>
        <taxon>Streptophyta</taxon>
        <taxon>Embryophyta</taxon>
        <taxon>Tracheophyta</taxon>
        <taxon>Spermatophyta</taxon>
        <taxon>Magnoliopsida</taxon>
        <taxon>eudicotyledons</taxon>
        <taxon>Gunneridae</taxon>
        <taxon>Pentapetalae</taxon>
        <taxon>asterids</taxon>
        <taxon>lamiids</taxon>
        <taxon>Lamiales</taxon>
        <taxon>Orobanchaceae</taxon>
        <taxon>Buchnereae</taxon>
        <taxon>Striga</taxon>
    </lineage>
</organism>
<accession>A0A5A7P9E2</accession>
<evidence type="ECO:0000256" key="4">
    <source>
        <dbReference type="ARBA" id="ARBA00022840"/>
    </source>
</evidence>
<dbReference type="InterPro" id="IPR000719">
    <property type="entry name" value="Prot_kinase_dom"/>
</dbReference>
<dbReference type="EMBL" id="BKCP01003447">
    <property type="protein sequence ID" value="GER29237.1"/>
    <property type="molecule type" value="Genomic_DNA"/>
</dbReference>
<dbReference type="GO" id="GO:0004674">
    <property type="term" value="F:protein serine/threonine kinase activity"/>
    <property type="evidence" value="ECO:0007669"/>
    <property type="project" value="UniProtKB-KW"/>
</dbReference>
<evidence type="ECO:0000256" key="6">
    <source>
        <dbReference type="RuleBase" id="RU000304"/>
    </source>
</evidence>
<reference evidence="9" key="1">
    <citation type="journal article" date="2019" name="Curr. Biol.">
        <title>Genome Sequence of Striga asiatica Provides Insight into the Evolution of Plant Parasitism.</title>
        <authorList>
            <person name="Yoshida S."/>
            <person name="Kim S."/>
            <person name="Wafula E.K."/>
            <person name="Tanskanen J."/>
            <person name="Kim Y.M."/>
            <person name="Honaas L."/>
            <person name="Yang Z."/>
            <person name="Spallek T."/>
            <person name="Conn C.E."/>
            <person name="Ichihashi Y."/>
            <person name="Cheong K."/>
            <person name="Cui S."/>
            <person name="Der J.P."/>
            <person name="Gundlach H."/>
            <person name="Jiao Y."/>
            <person name="Hori C."/>
            <person name="Ishida J.K."/>
            <person name="Kasahara H."/>
            <person name="Kiba T."/>
            <person name="Kim M.S."/>
            <person name="Koo N."/>
            <person name="Laohavisit A."/>
            <person name="Lee Y.H."/>
            <person name="Lumba S."/>
            <person name="McCourt P."/>
            <person name="Mortimer J.C."/>
            <person name="Mutuku J.M."/>
            <person name="Nomura T."/>
            <person name="Sasaki-Sekimoto Y."/>
            <person name="Seto Y."/>
            <person name="Wang Y."/>
            <person name="Wakatake T."/>
            <person name="Sakakibara H."/>
            <person name="Demura T."/>
            <person name="Yamaguchi S."/>
            <person name="Yoneyama K."/>
            <person name="Manabe R.I."/>
            <person name="Nelson D.C."/>
            <person name="Schulman A.H."/>
            <person name="Timko M.P."/>
            <person name="dePamphilis C.W."/>
            <person name="Choi D."/>
            <person name="Shirasu K."/>
        </authorList>
    </citation>
    <scope>NUCLEOTIDE SEQUENCE [LARGE SCALE GENOMIC DNA]</scope>
    <source>
        <strain evidence="9">cv. UVA1</strain>
    </source>
</reference>
<dbReference type="PROSITE" id="PS00107">
    <property type="entry name" value="PROTEIN_KINASE_ATP"/>
    <property type="match status" value="1"/>
</dbReference>
<comment type="caution">
    <text evidence="8">The sequence shown here is derived from an EMBL/GenBank/DDBJ whole genome shotgun (WGS) entry which is preliminary data.</text>
</comment>
<dbReference type="Proteomes" id="UP000325081">
    <property type="component" value="Unassembled WGS sequence"/>
</dbReference>
<dbReference type="AlphaFoldDB" id="A0A5A7P9E2"/>
<dbReference type="InterPro" id="IPR008271">
    <property type="entry name" value="Ser/Thr_kinase_AS"/>
</dbReference>
<dbReference type="GO" id="GO:0007165">
    <property type="term" value="P:signal transduction"/>
    <property type="evidence" value="ECO:0007669"/>
    <property type="project" value="TreeGrafter"/>
</dbReference>
<dbReference type="SMART" id="SM00220">
    <property type="entry name" value="S_TKc"/>
    <property type="match status" value="1"/>
</dbReference>
<dbReference type="PROSITE" id="PS50011">
    <property type="entry name" value="PROTEIN_KINASE_DOM"/>
    <property type="match status" value="1"/>
</dbReference>
<evidence type="ECO:0000313" key="8">
    <source>
        <dbReference type="EMBL" id="GER29237.1"/>
    </source>
</evidence>
<dbReference type="PANTHER" id="PTHR48011:SF5">
    <property type="entry name" value="PROTEIN KINASE DOMAIN-CONTAINING PROTEIN"/>
    <property type="match status" value="1"/>
</dbReference>
<evidence type="ECO:0000259" key="7">
    <source>
        <dbReference type="PROSITE" id="PS50011"/>
    </source>
</evidence>
<evidence type="ECO:0000313" key="9">
    <source>
        <dbReference type="Proteomes" id="UP000325081"/>
    </source>
</evidence>
<dbReference type="OrthoDB" id="275301at2759"/>
<dbReference type="PROSITE" id="PS00108">
    <property type="entry name" value="PROTEIN_KINASE_ST"/>
    <property type="match status" value="1"/>
</dbReference>
<dbReference type="InterPro" id="IPR011009">
    <property type="entry name" value="Kinase-like_dom_sf"/>
</dbReference>
<evidence type="ECO:0000256" key="2">
    <source>
        <dbReference type="ARBA" id="ARBA00022741"/>
    </source>
</evidence>
<keyword evidence="4 5" id="KW-0067">ATP-binding</keyword>
<keyword evidence="6" id="KW-0723">Serine/threonine-protein kinase</keyword>
<keyword evidence="1" id="KW-0808">Transferase</keyword>
<keyword evidence="2 5" id="KW-0547">Nucleotide-binding</keyword>
<dbReference type="Gene3D" id="1.10.510.10">
    <property type="entry name" value="Transferase(Phosphotransferase) domain 1"/>
    <property type="match status" value="1"/>
</dbReference>
<dbReference type="InterPro" id="IPR017441">
    <property type="entry name" value="Protein_kinase_ATP_BS"/>
</dbReference>
<proteinExistence type="inferred from homology"/>
<sequence>MCSPHPTDWLKGSIIGSGSYGTVHLAIDNTTGALFVAKSARSESGVSSLKNEARILEKLNSRHIIKCMGKDSKNGYTLFFEYVPGGSLSDLSRKFGGTLDEKLIRLYTREILHGLKYLHDNGIVHSDIKCKNVLLNPNSGEIRLADFGCARVVWSSDEKPFGGTPLWMAPEVLRNERLDFAADIWSLGCTVIEMATGRPPWGGDAWDHNPMGVMVKIAKGDGLPEFPRGFSNEGLDFLSKCLRRDPRERWTSERLLDHPFVSSGKGSGVVSPTSVLDVAISYNSDDDSDLCDDEFVGRVSLLEKLCFYEKKCWGKDLEGSDDWITVRSR</sequence>
<dbReference type="PANTHER" id="PTHR48011">
    <property type="entry name" value="CCR4-NOT TRANSCRIPTIONAL COMPLEX SUBUNIT CAF120-RELATED"/>
    <property type="match status" value="1"/>
</dbReference>
<dbReference type="SUPFAM" id="SSF56112">
    <property type="entry name" value="Protein kinase-like (PK-like)"/>
    <property type="match status" value="1"/>
</dbReference>
<name>A0A5A7P9E2_STRAF</name>
<comment type="similarity">
    <text evidence="6">Belongs to the protein kinase superfamily.</text>
</comment>
<dbReference type="Pfam" id="PF00069">
    <property type="entry name" value="Pkinase"/>
    <property type="match status" value="1"/>
</dbReference>